<proteinExistence type="predicted"/>
<evidence type="ECO:0000256" key="1">
    <source>
        <dbReference type="SAM" id="Phobius"/>
    </source>
</evidence>
<evidence type="ECO:0000313" key="2">
    <source>
        <dbReference type="EMBL" id="MBB4983990.1"/>
    </source>
</evidence>
<feature type="transmembrane region" description="Helical" evidence="1">
    <location>
        <begin position="23"/>
        <end position="41"/>
    </location>
</feature>
<evidence type="ECO:0008006" key="4">
    <source>
        <dbReference type="Google" id="ProtNLM"/>
    </source>
</evidence>
<keyword evidence="1" id="KW-0812">Transmembrane</keyword>
<name>A0A7W7XDA5_9ACTN</name>
<dbReference type="RefSeq" id="WP_184931711.1">
    <property type="nucleotide sequence ID" value="NZ_JACHJY010000007.1"/>
</dbReference>
<keyword evidence="1" id="KW-1133">Transmembrane helix</keyword>
<dbReference type="AlphaFoldDB" id="A0A7W7XDA5"/>
<evidence type="ECO:0000313" key="3">
    <source>
        <dbReference type="Proteomes" id="UP000582643"/>
    </source>
</evidence>
<feature type="transmembrane region" description="Helical" evidence="1">
    <location>
        <begin position="212"/>
        <end position="232"/>
    </location>
</feature>
<keyword evidence="1" id="KW-0472">Membrane</keyword>
<organism evidence="2 3">
    <name type="scientific">Streptomyces nymphaeiformis</name>
    <dbReference type="NCBI Taxonomy" id="2663842"/>
    <lineage>
        <taxon>Bacteria</taxon>
        <taxon>Bacillati</taxon>
        <taxon>Actinomycetota</taxon>
        <taxon>Actinomycetes</taxon>
        <taxon>Kitasatosporales</taxon>
        <taxon>Streptomycetaceae</taxon>
        <taxon>Streptomyces</taxon>
    </lineage>
</organism>
<protein>
    <recommendedName>
        <fullName evidence="4">Tat (Twin-arginine translocation) pathway signal sequence</fullName>
    </recommendedName>
</protein>
<keyword evidence="3" id="KW-1185">Reference proteome</keyword>
<dbReference type="Proteomes" id="UP000582643">
    <property type="component" value="Unassembled WGS sequence"/>
</dbReference>
<accession>A0A7W7XDA5</accession>
<sequence length="289" mass="29695">MTAASHRTGPAGPSRSATVPGRALVLLATVALALVAAFVVVPRTLAGSAPGADVGGEGGLARAFREAFVGYWSSGERGFPPDVDRLVAYWSRYHVAKGVIAALLLIVLVALGVRLWKAFVRAGGLGAGRRFALAAAGALTTALALLSLAAVMANIQGATAPFASLLPMLPTGGTDGEVGAAIAQVRERLAAGDHASPALDVMLGDFARYHEAMAWIAALVAVVLVVPGVAAWKRFRRTPSADRRARRTLGSFAALSVLSSLFLIVVAVANTTTAADPRPALLAFFHGGW</sequence>
<comment type="caution">
    <text evidence="2">The sequence shown here is derived from an EMBL/GenBank/DDBJ whole genome shotgun (WGS) entry which is preliminary data.</text>
</comment>
<feature type="transmembrane region" description="Helical" evidence="1">
    <location>
        <begin position="99"/>
        <end position="119"/>
    </location>
</feature>
<dbReference type="EMBL" id="JACHJY010000007">
    <property type="protein sequence ID" value="MBB4983990.1"/>
    <property type="molecule type" value="Genomic_DNA"/>
</dbReference>
<feature type="transmembrane region" description="Helical" evidence="1">
    <location>
        <begin position="131"/>
        <end position="155"/>
    </location>
</feature>
<reference evidence="2 3" key="1">
    <citation type="submission" date="2020-08" db="EMBL/GenBank/DDBJ databases">
        <title>Genomic Encyclopedia of Type Strains, Phase III (KMG-III): the genomes of soil and plant-associated and newly described type strains.</title>
        <authorList>
            <person name="Whitman W."/>
        </authorList>
    </citation>
    <scope>NUCLEOTIDE SEQUENCE [LARGE SCALE GENOMIC DNA]</scope>
    <source>
        <strain evidence="2 3">SFB5A</strain>
    </source>
</reference>
<gene>
    <name evidence="2" type="ORF">GGE06_004936</name>
</gene>
<feature type="transmembrane region" description="Helical" evidence="1">
    <location>
        <begin position="252"/>
        <end position="269"/>
    </location>
</feature>